<gene>
    <name evidence="2" type="primary">Necator_chrIII.g11678</name>
    <name evidence="2" type="ORF">RB195_010913</name>
</gene>
<dbReference type="EMBL" id="JAVFWL010000003">
    <property type="protein sequence ID" value="KAK6743901.1"/>
    <property type="molecule type" value="Genomic_DNA"/>
</dbReference>
<organism evidence="2 3">
    <name type="scientific">Necator americanus</name>
    <name type="common">Human hookworm</name>
    <dbReference type="NCBI Taxonomy" id="51031"/>
    <lineage>
        <taxon>Eukaryota</taxon>
        <taxon>Metazoa</taxon>
        <taxon>Ecdysozoa</taxon>
        <taxon>Nematoda</taxon>
        <taxon>Chromadorea</taxon>
        <taxon>Rhabditida</taxon>
        <taxon>Rhabditina</taxon>
        <taxon>Rhabditomorpha</taxon>
        <taxon>Strongyloidea</taxon>
        <taxon>Ancylostomatidae</taxon>
        <taxon>Bunostominae</taxon>
        <taxon>Necator</taxon>
    </lineage>
</organism>
<feature type="compositionally biased region" description="Low complexity" evidence="1">
    <location>
        <begin position="75"/>
        <end position="86"/>
    </location>
</feature>
<proteinExistence type="predicted"/>
<evidence type="ECO:0000313" key="2">
    <source>
        <dbReference type="EMBL" id="KAK6743901.1"/>
    </source>
</evidence>
<evidence type="ECO:0000256" key="1">
    <source>
        <dbReference type="SAM" id="MobiDB-lite"/>
    </source>
</evidence>
<feature type="compositionally biased region" description="Basic residues" evidence="1">
    <location>
        <begin position="87"/>
        <end position="97"/>
    </location>
</feature>
<comment type="caution">
    <text evidence="2">The sequence shown here is derived from an EMBL/GenBank/DDBJ whole genome shotgun (WGS) entry which is preliminary data.</text>
</comment>
<accession>A0ABR1D011</accession>
<feature type="region of interest" description="Disordered" evidence="1">
    <location>
        <begin position="75"/>
        <end position="97"/>
    </location>
</feature>
<sequence>MELPSFFPVARCIAANTESLQDLTEPASAEIDVVYRCTRGRYQHLVPPSKVARVNRFRFSGYVLRRPADRLVQRVLRSLSGSSSKKPPGRKRNSGLR</sequence>
<reference evidence="2 3" key="1">
    <citation type="submission" date="2023-08" db="EMBL/GenBank/DDBJ databases">
        <title>A Necator americanus chromosomal reference genome.</title>
        <authorList>
            <person name="Ilik V."/>
            <person name="Petrzelkova K.J."/>
            <person name="Pardy F."/>
            <person name="Fuh T."/>
            <person name="Niatou-Singa F.S."/>
            <person name="Gouil Q."/>
            <person name="Baker L."/>
            <person name="Ritchie M.E."/>
            <person name="Jex A.R."/>
            <person name="Gazzola D."/>
            <person name="Li H."/>
            <person name="Toshio Fujiwara R."/>
            <person name="Zhan B."/>
            <person name="Aroian R.V."/>
            <person name="Pafco B."/>
            <person name="Schwarz E.M."/>
        </authorList>
    </citation>
    <scope>NUCLEOTIDE SEQUENCE [LARGE SCALE GENOMIC DNA]</scope>
    <source>
        <strain evidence="2 3">Aroian</strain>
        <tissue evidence="2">Whole animal</tissue>
    </source>
</reference>
<keyword evidence="3" id="KW-1185">Reference proteome</keyword>
<name>A0ABR1D011_NECAM</name>
<evidence type="ECO:0000313" key="3">
    <source>
        <dbReference type="Proteomes" id="UP001303046"/>
    </source>
</evidence>
<protein>
    <submittedName>
        <fullName evidence="2">Uncharacterized protein</fullName>
    </submittedName>
</protein>
<dbReference type="Proteomes" id="UP001303046">
    <property type="component" value="Unassembled WGS sequence"/>
</dbReference>